<keyword evidence="6" id="KW-0813">Transport</keyword>
<feature type="transmembrane region" description="Helical" evidence="6">
    <location>
        <begin position="190"/>
        <end position="210"/>
    </location>
</feature>
<evidence type="ECO:0000313" key="8">
    <source>
        <dbReference type="EMBL" id="GIG79520.1"/>
    </source>
</evidence>
<dbReference type="PROSITE" id="PS51012">
    <property type="entry name" value="ABC_TM2"/>
    <property type="match status" value="1"/>
</dbReference>
<sequence length="267" mass="28745">MTAMPTGAPAGNPVRPGRAWTMVERNLMIYRHTWPVLLAEIFEPMLYLLAFGVGVGLLVGDVPGLGASVSYPQFVAPALLATAAMNGAMNETTFNMYGKLTTDKTYESILTTPMSVRSVALGEVFWALVRGAIVATVFLVVVSIFGLAELPGALLVIPSALLIGFAFAAMGLLTVTFLRSWQDFQLIQLVMLPMFLFATTFFPLSVYPRAVQVFVEVLPLYHSVELVRAAFLGTGGGYPAIAVIYLAVLGVVALAIAVRRLEDTLRP</sequence>
<evidence type="ECO:0000256" key="1">
    <source>
        <dbReference type="ARBA" id="ARBA00004141"/>
    </source>
</evidence>
<dbReference type="PANTHER" id="PTHR43229">
    <property type="entry name" value="NODULATION PROTEIN J"/>
    <property type="match status" value="1"/>
</dbReference>
<keyword evidence="9" id="KW-1185">Reference proteome</keyword>
<feature type="transmembrane region" description="Helical" evidence="6">
    <location>
        <begin position="154"/>
        <end position="178"/>
    </location>
</feature>
<evidence type="ECO:0000313" key="9">
    <source>
        <dbReference type="Proteomes" id="UP000630097"/>
    </source>
</evidence>
<keyword evidence="4 6" id="KW-0472">Membrane</keyword>
<dbReference type="PANTHER" id="PTHR43229:SF2">
    <property type="entry name" value="NODULATION PROTEIN J"/>
    <property type="match status" value="1"/>
</dbReference>
<evidence type="ECO:0000256" key="3">
    <source>
        <dbReference type="ARBA" id="ARBA00022989"/>
    </source>
</evidence>
<feature type="transmembrane region" description="Helical" evidence="6">
    <location>
        <begin position="71"/>
        <end position="89"/>
    </location>
</feature>
<proteinExistence type="inferred from homology"/>
<dbReference type="InterPro" id="IPR051784">
    <property type="entry name" value="Nod_factor_ABC_transporter"/>
</dbReference>
<dbReference type="GO" id="GO:0043190">
    <property type="term" value="C:ATP-binding cassette (ABC) transporter complex"/>
    <property type="evidence" value="ECO:0007669"/>
    <property type="project" value="InterPro"/>
</dbReference>
<gene>
    <name evidence="8" type="ORF">Pka01_26470</name>
</gene>
<accession>A0A8J3LZC7</accession>
<dbReference type="Pfam" id="PF01061">
    <property type="entry name" value="ABC2_membrane"/>
    <property type="match status" value="1"/>
</dbReference>
<comment type="similarity">
    <text evidence="6">Belongs to the ABC-2 integral membrane protein family.</text>
</comment>
<organism evidence="8 9">
    <name type="scientific">Planotetraspora kaengkrachanensis</name>
    <dbReference type="NCBI Taxonomy" id="575193"/>
    <lineage>
        <taxon>Bacteria</taxon>
        <taxon>Bacillati</taxon>
        <taxon>Actinomycetota</taxon>
        <taxon>Actinomycetes</taxon>
        <taxon>Streptosporangiales</taxon>
        <taxon>Streptosporangiaceae</taxon>
        <taxon>Planotetraspora</taxon>
    </lineage>
</organism>
<protein>
    <recommendedName>
        <fullName evidence="6">Transport permease protein</fullName>
    </recommendedName>
</protein>
<evidence type="ECO:0000256" key="4">
    <source>
        <dbReference type="ARBA" id="ARBA00023136"/>
    </source>
</evidence>
<keyword evidence="5" id="KW-0046">Antibiotic resistance</keyword>
<dbReference type="InterPro" id="IPR000412">
    <property type="entry name" value="ABC_2_transport"/>
</dbReference>
<dbReference type="Proteomes" id="UP000630097">
    <property type="component" value="Unassembled WGS sequence"/>
</dbReference>
<dbReference type="PIRSF" id="PIRSF006648">
    <property type="entry name" value="DrrB"/>
    <property type="match status" value="1"/>
</dbReference>
<reference evidence="8 9" key="1">
    <citation type="submission" date="2021-01" db="EMBL/GenBank/DDBJ databases">
        <title>Whole genome shotgun sequence of Planotetraspora kaengkrachanensis NBRC 104272.</title>
        <authorList>
            <person name="Komaki H."/>
            <person name="Tamura T."/>
        </authorList>
    </citation>
    <scope>NUCLEOTIDE SEQUENCE [LARGE SCALE GENOMIC DNA]</scope>
    <source>
        <strain evidence="8 9">NBRC 104272</strain>
    </source>
</reference>
<comment type="caution">
    <text evidence="8">The sequence shown here is derived from an EMBL/GenBank/DDBJ whole genome shotgun (WGS) entry which is preliminary data.</text>
</comment>
<feature type="transmembrane region" description="Helical" evidence="6">
    <location>
        <begin position="230"/>
        <end position="258"/>
    </location>
</feature>
<evidence type="ECO:0000256" key="5">
    <source>
        <dbReference type="ARBA" id="ARBA00023251"/>
    </source>
</evidence>
<keyword evidence="3 6" id="KW-1133">Transmembrane helix</keyword>
<dbReference type="InterPro" id="IPR047817">
    <property type="entry name" value="ABC2_TM_bact-type"/>
</dbReference>
<dbReference type="GO" id="GO:0140359">
    <property type="term" value="F:ABC-type transporter activity"/>
    <property type="evidence" value="ECO:0007669"/>
    <property type="project" value="InterPro"/>
</dbReference>
<feature type="domain" description="ABC transmembrane type-2" evidence="7">
    <location>
        <begin position="35"/>
        <end position="264"/>
    </location>
</feature>
<name>A0A8J3LZC7_9ACTN</name>
<dbReference type="AlphaFoldDB" id="A0A8J3LZC7"/>
<keyword evidence="2 6" id="KW-0812">Transmembrane</keyword>
<evidence type="ECO:0000256" key="6">
    <source>
        <dbReference type="RuleBase" id="RU361157"/>
    </source>
</evidence>
<keyword evidence="6" id="KW-1003">Cell membrane</keyword>
<dbReference type="GO" id="GO:0046677">
    <property type="term" value="P:response to antibiotic"/>
    <property type="evidence" value="ECO:0007669"/>
    <property type="project" value="UniProtKB-KW"/>
</dbReference>
<feature type="transmembrane region" description="Helical" evidence="6">
    <location>
        <begin position="124"/>
        <end position="148"/>
    </location>
</feature>
<comment type="subcellular location">
    <subcellularLocation>
        <location evidence="6">Cell membrane</location>
        <topology evidence="6">Multi-pass membrane protein</topology>
    </subcellularLocation>
    <subcellularLocation>
        <location evidence="1">Membrane</location>
        <topology evidence="1">Multi-pass membrane protein</topology>
    </subcellularLocation>
</comment>
<dbReference type="PRINTS" id="PR00164">
    <property type="entry name" value="ABC2TRNSPORT"/>
</dbReference>
<dbReference type="EMBL" id="BONV01000009">
    <property type="protein sequence ID" value="GIG79520.1"/>
    <property type="molecule type" value="Genomic_DNA"/>
</dbReference>
<dbReference type="InterPro" id="IPR013525">
    <property type="entry name" value="ABC2_TM"/>
</dbReference>
<evidence type="ECO:0000259" key="7">
    <source>
        <dbReference type="PROSITE" id="PS51012"/>
    </source>
</evidence>
<feature type="transmembrane region" description="Helical" evidence="6">
    <location>
        <begin position="34"/>
        <end position="59"/>
    </location>
</feature>
<evidence type="ECO:0000256" key="2">
    <source>
        <dbReference type="ARBA" id="ARBA00022692"/>
    </source>
</evidence>